<dbReference type="HOGENOM" id="CLU_118082_0_0_6"/>
<dbReference type="STRING" id="326297.Sama_2763"/>
<reference evidence="2 3" key="1">
    <citation type="submission" date="2006-12" db="EMBL/GenBank/DDBJ databases">
        <title>Complete sequence of Shewanella amazonensis SB2B.</title>
        <authorList>
            <consortium name="US DOE Joint Genome Institute"/>
            <person name="Copeland A."/>
            <person name="Lucas S."/>
            <person name="Lapidus A."/>
            <person name="Barry K."/>
            <person name="Detter J.C."/>
            <person name="Glavina del Rio T."/>
            <person name="Hammon N."/>
            <person name="Israni S."/>
            <person name="Dalin E."/>
            <person name="Tice H."/>
            <person name="Pitluck S."/>
            <person name="Munk A.C."/>
            <person name="Brettin T."/>
            <person name="Bruce D."/>
            <person name="Han C."/>
            <person name="Tapia R."/>
            <person name="Gilna P."/>
            <person name="Schmutz J."/>
            <person name="Larimer F."/>
            <person name="Land M."/>
            <person name="Hauser L."/>
            <person name="Kyrpides N."/>
            <person name="Mikhailova N."/>
            <person name="Fredrickson J."/>
            <person name="Richardson P."/>
        </authorList>
    </citation>
    <scope>NUCLEOTIDE SEQUENCE [LARGE SCALE GENOMIC DNA]</scope>
    <source>
        <strain evidence="3">ATCC BAA-1098 / SB2B</strain>
    </source>
</reference>
<proteinExistence type="predicted"/>
<sequence>MQIRQASQGDIDQLVQLEQRYGRDELSDNDVRLEAQLNGRREFSLLIAEHLVVVAEDAGQIMAYAIVANEGFYQGQIFYRKLFQRLGSYQQSSRVQRGGVGKRSSAGCYGPVWVDSRYRGKGVFGALFDKVMELSKGRYSPLFTFIAEENQHSLNVHVKRAGMEVLDFFEDGGRGFYLLKCCE</sequence>
<dbReference type="InterPro" id="IPR016181">
    <property type="entry name" value="Acyl_CoA_acyltransferase"/>
</dbReference>
<protein>
    <submittedName>
        <fullName evidence="2">Acetyltransferase, GNAT family</fullName>
    </submittedName>
</protein>
<name>A1S9A9_SHEAM</name>
<dbReference type="AlphaFoldDB" id="A1S9A9"/>
<evidence type="ECO:0000313" key="2">
    <source>
        <dbReference type="EMBL" id="ABM00966.1"/>
    </source>
</evidence>
<keyword evidence="2" id="KW-0808">Transferase</keyword>
<dbReference type="RefSeq" id="WP_011760871.1">
    <property type="nucleotide sequence ID" value="NC_008700.1"/>
</dbReference>
<evidence type="ECO:0000313" key="3">
    <source>
        <dbReference type="Proteomes" id="UP000009175"/>
    </source>
</evidence>
<accession>A1S9A9</accession>
<dbReference type="GO" id="GO:0016747">
    <property type="term" value="F:acyltransferase activity, transferring groups other than amino-acyl groups"/>
    <property type="evidence" value="ECO:0007669"/>
    <property type="project" value="InterPro"/>
</dbReference>
<dbReference type="Proteomes" id="UP000009175">
    <property type="component" value="Chromosome"/>
</dbReference>
<dbReference type="EMBL" id="CP000507">
    <property type="protein sequence ID" value="ABM00966.1"/>
    <property type="molecule type" value="Genomic_DNA"/>
</dbReference>
<dbReference type="KEGG" id="saz:Sama_2763"/>
<evidence type="ECO:0000259" key="1">
    <source>
        <dbReference type="PROSITE" id="PS51186"/>
    </source>
</evidence>
<gene>
    <name evidence="2" type="ordered locus">Sama_2763</name>
</gene>
<feature type="domain" description="N-acetyltransferase" evidence="1">
    <location>
        <begin position="1"/>
        <end position="183"/>
    </location>
</feature>
<dbReference type="eggNOG" id="COG1247">
    <property type="taxonomic scope" value="Bacteria"/>
</dbReference>
<dbReference type="InterPro" id="IPR000182">
    <property type="entry name" value="GNAT_dom"/>
</dbReference>
<dbReference type="Gene3D" id="3.40.630.30">
    <property type="match status" value="1"/>
</dbReference>
<dbReference type="OrthoDB" id="5109343at2"/>
<dbReference type="PROSITE" id="PS51186">
    <property type="entry name" value="GNAT"/>
    <property type="match status" value="1"/>
</dbReference>
<organism evidence="2 3">
    <name type="scientific">Shewanella amazonensis (strain ATCC BAA-1098 / SB2B)</name>
    <dbReference type="NCBI Taxonomy" id="326297"/>
    <lineage>
        <taxon>Bacteria</taxon>
        <taxon>Pseudomonadati</taxon>
        <taxon>Pseudomonadota</taxon>
        <taxon>Gammaproteobacteria</taxon>
        <taxon>Alteromonadales</taxon>
        <taxon>Shewanellaceae</taxon>
        <taxon>Shewanella</taxon>
    </lineage>
</organism>
<dbReference type="Pfam" id="PF00583">
    <property type="entry name" value="Acetyltransf_1"/>
    <property type="match status" value="1"/>
</dbReference>
<keyword evidence="3" id="KW-1185">Reference proteome</keyword>
<dbReference type="SUPFAM" id="SSF55729">
    <property type="entry name" value="Acyl-CoA N-acyltransferases (Nat)"/>
    <property type="match status" value="1"/>
</dbReference>